<protein>
    <submittedName>
        <fullName evidence="1">Uncharacterized protein</fullName>
    </submittedName>
</protein>
<proteinExistence type="predicted"/>
<organism evidence="1">
    <name type="scientific">Arundo donax</name>
    <name type="common">Giant reed</name>
    <name type="synonym">Donax arundinaceus</name>
    <dbReference type="NCBI Taxonomy" id="35708"/>
    <lineage>
        <taxon>Eukaryota</taxon>
        <taxon>Viridiplantae</taxon>
        <taxon>Streptophyta</taxon>
        <taxon>Embryophyta</taxon>
        <taxon>Tracheophyta</taxon>
        <taxon>Spermatophyta</taxon>
        <taxon>Magnoliopsida</taxon>
        <taxon>Liliopsida</taxon>
        <taxon>Poales</taxon>
        <taxon>Poaceae</taxon>
        <taxon>PACMAD clade</taxon>
        <taxon>Arundinoideae</taxon>
        <taxon>Arundineae</taxon>
        <taxon>Arundo</taxon>
    </lineage>
</organism>
<dbReference type="AlphaFoldDB" id="A0A0A9DMP4"/>
<accession>A0A0A9DMP4</accession>
<name>A0A0A9DMP4_ARUDO</name>
<reference evidence="1" key="2">
    <citation type="journal article" date="2015" name="Data Brief">
        <title>Shoot transcriptome of the giant reed, Arundo donax.</title>
        <authorList>
            <person name="Barrero R.A."/>
            <person name="Guerrero F.D."/>
            <person name="Moolhuijzen P."/>
            <person name="Goolsby J.A."/>
            <person name="Tidwell J."/>
            <person name="Bellgard S.E."/>
            <person name="Bellgard M.I."/>
        </authorList>
    </citation>
    <scope>NUCLEOTIDE SEQUENCE</scope>
    <source>
        <tissue evidence="1">Shoot tissue taken approximately 20 cm above the soil surface</tissue>
    </source>
</reference>
<evidence type="ECO:0000313" key="1">
    <source>
        <dbReference type="EMBL" id="JAD89864.1"/>
    </source>
</evidence>
<sequence length="67" mass="7147">MLNMSPVAKPCNIPSVLLLGARFSIANSAPSEVLKPPTRDRVRATATFGSIVYRCIASLNSQVSCII</sequence>
<reference evidence="1" key="1">
    <citation type="submission" date="2014-09" db="EMBL/GenBank/DDBJ databases">
        <authorList>
            <person name="Magalhaes I.L.F."/>
            <person name="Oliveira U."/>
            <person name="Santos F.R."/>
            <person name="Vidigal T.H.D.A."/>
            <person name="Brescovit A.D."/>
            <person name="Santos A.J."/>
        </authorList>
    </citation>
    <scope>NUCLEOTIDE SEQUENCE</scope>
    <source>
        <tissue evidence="1">Shoot tissue taken approximately 20 cm above the soil surface</tissue>
    </source>
</reference>
<dbReference type="EMBL" id="GBRH01208031">
    <property type="protein sequence ID" value="JAD89864.1"/>
    <property type="molecule type" value="Transcribed_RNA"/>
</dbReference>